<reference evidence="4 5" key="1">
    <citation type="journal article" date="2018" name="Mar. Genomics">
        <title>Complete genome sequence of Marinifilaceae bacterium strain SPP2, isolated from the Antarctic marine sediment.</title>
        <authorList>
            <person name="Watanabe M."/>
            <person name="Kojima H."/>
            <person name="Fukui M."/>
        </authorList>
    </citation>
    <scope>NUCLEOTIDE SEQUENCE [LARGE SCALE GENOMIC DNA]</scope>
    <source>
        <strain evidence="4 5">SPP2</strain>
    </source>
</reference>
<dbReference type="Proteomes" id="UP000218267">
    <property type="component" value="Chromosome"/>
</dbReference>
<dbReference type="EMBL" id="AP018042">
    <property type="protein sequence ID" value="BAX82170.1"/>
    <property type="molecule type" value="Genomic_DNA"/>
</dbReference>
<keyword evidence="2" id="KW-0812">Transmembrane</keyword>
<dbReference type="InterPro" id="IPR051829">
    <property type="entry name" value="Multiheme_Cytochr_ET"/>
</dbReference>
<dbReference type="PANTHER" id="PTHR35038:SF8">
    <property type="entry name" value="C-TYPE POLYHEME CYTOCHROME OMCC"/>
    <property type="match status" value="1"/>
</dbReference>
<dbReference type="SUPFAM" id="SSF48695">
    <property type="entry name" value="Multiheme cytochromes"/>
    <property type="match status" value="1"/>
</dbReference>
<gene>
    <name evidence="4" type="ORF">ALGA_3878</name>
</gene>
<organism evidence="4 5">
    <name type="scientific">Labilibaculum antarcticum</name>
    <dbReference type="NCBI Taxonomy" id="1717717"/>
    <lineage>
        <taxon>Bacteria</taxon>
        <taxon>Pseudomonadati</taxon>
        <taxon>Bacteroidota</taxon>
        <taxon>Bacteroidia</taxon>
        <taxon>Marinilabiliales</taxon>
        <taxon>Marinifilaceae</taxon>
        <taxon>Labilibaculum</taxon>
    </lineage>
</organism>
<reference evidence="5" key="2">
    <citation type="journal article" date="2020" name="Antonie Van Leeuwenhoek">
        <title>Labilibaculum antarcticum sp. nov., a novel facultative anaerobic, psychrotorelant bacterium isolated from marine sediment of Antarctica.</title>
        <authorList>
            <person name="Watanabe M."/>
            <person name="Kojima H."/>
            <person name="Fukui M."/>
        </authorList>
    </citation>
    <scope>NUCLEOTIDE SEQUENCE [LARGE SCALE GENOMIC DNA]</scope>
    <source>
        <strain evidence="5">SPP2</strain>
    </source>
</reference>
<protein>
    <recommendedName>
        <fullName evidence="3">Doubled CXXCH motif domain-containing protein</fullName>
    </recommendedName>
</protein>
<accession>A0A1Y1CPH0</accession>
<dbReference type="Pfam" id="PF09699">
    <property type="entry name" value="Paired_CXXCH_1"/>
    <property type="match status" value="1"/>
</dbReference>
<keyword evidence="2" id="KW-1133">Transmembrane helix</keyword>
<dbReference type="RefSeq" id="WP_096432238.1">
    <property type="nucleotide sequence ID" value="NZ_AP018042.1"/>
</dbReference>
<dbReference type="InterPro" id="IPR010177">
    <property type="entry name" value="Paired_CXXCH_1"/>
</dbReference>
<evidence type="ECO:0000313" key="5">
    <source>
        <dbReference type="Proteomes" id="UP000218267"/>
    </source>
</evidence>
<evidence type="ECO:0000313" key="4">
    <source>
        <dbReference type="EMBL" id="BAX82170.1"/>
    </source>
</evidence>
<evidence type="ECO:0000256" key="2">
    <source>
        <dbReference type="SAM" id="Phobius"/>
    </source>
</evidence>
<dbReference type="KEGG" id="mbas:ALGA_3878"/>
<dbReference type="OrthoDB" id="9814800at2"/>
<feature type="transmembrane region" description="Helical" evidence="2">
    <location>
        <begin position="292"/>
        <end position="314"/>
    </location>
</feature>
<evidence type="ECO:0000259" key="3">
    <source>
        <dbReference type="Pfam" id="PF09699"/>
    </source>
</evidence>
<feature type="domain" description="Doubled CXXCH motif" evidence="3">
    <location>
        <begin position="147"/>
        <end position="185"/>
    </location>
</feature>
<keyword evidence="5" id="KW-1185">Reference proteome</keyword>
<dbReference type="Gene3D" id="1.10.1130.10">
    <property type="entry name" value="Flavocytochrome C3, Chain A"/>
    <property type="match status" value="2"/>
</dbReference>
<dbReference type="InterPro" id="IPR036280">
    <property type="entry name" value="Multihaem_cyt_sf"/>
</dbReference>
<keyword evidence="2" id="KW-0472">Membrane</keyword>
<dbReference type="PANTHER" id="PTHR35038">
    <property type="entry name" value="DISSIMILATORY SULFITE REDUCTASE SIRA"/>
    <property type="match status" value="1"/>
</dbReference>
<proteinExistence type="predicted"/>
<dbReference type="AlphaFoldDB" id="A0A1Y1CPH0"/>
<sequence>MNLSSFKHLFLIVGFLCIVSFGFGQETNKENQSESNKNQKCLKCHGNHTFKYMNENFGIEIKEKMYGDRLIDTIAYSQSNHGMFKCTDCHSPEYEAFPHAGNLRMELMYACIDCHGGDPEYQEFHFEEIEEAFYKSMHYNKAPDAFNCWSCHNPHSYKTQASKGGKISETVTYDNNICLKCHADVSQFELLTERENINILKTHDWLPNQELHFKNVRCIECHTQLNDSLLISHAVMPKENAIRECTKCHSENSRLMASLYKYKSMESRKSNGFVNAVIINESYVIGANRNKYLNILSVIIFGLVLTGIFIHALFRIFKRK</sequence>
<name>A0A1Y1CPH0_9BACT</name>
<keyword evidence="1" id="KW-0732">Signal</keyword>
<evidence type="ECO:0000256" key="1">
    <source>
        <dbReference type="ARBA" id="ARBA00022729"/>
    </source>
</evidence>